<evidence type="ECO:0000313" key="2">
    <source>
        <dbReference type="Proteomes" id="UP001568358"/>
    </source>
</evidence>
<reference evidence="1 2" key="1">
    <citation type="submission" date="2024-07" db="EMBL/GenBank/DDBJ databases">
        <title>Active virus-host system and metabolic interactions in a Lokiarchaeon culture.</title>
        <authorList>
            <person name="Ponce Toledo R.I."/>
            <person name="Rodrigues Oliveira T."/>
            <person name="Schleper C."/>
        </authorList>
    </citation>
    <scope>NUCLEOTIDE SEQUENCE [LARGE SCALE GENOMIC DNA]</scope>
    <source>
        <strain evidence="1 2">B35</strain>
    </source>
</reference>
<dbReference type="Gene3D" id="3.40.190.10">
    <property type="entry name" value="Periplasmic binding protein-like II"/>
    <property type="match status" value="1"/>
</dbReference>
<dbReference type="RefSeq" id="WP_371150872.1">
    <property type="nucleotide sequence ID" value="NZ_JBFSOO010000010.1"/>
</dbReference>
<name>A0ABV4JUH9_9BACT</name>
<gene>
    <name evidence="1" type="ORF">AB2Z07_12770</name>
</gene>
<comment type="caution">
    <text evidence="1">The sequence shown here is derived from an EMBL/GenBank/DDBJ whole genome shotgun (WGS) entry which is preliminary data.</text>
</comment>
<accession>A0ABV4JUH9</accession>
<dbReference type="Proteomes" id="UP001568358">
    <property type="component" value="Unassembled WGS sequence"/>
</dbReference>
<protein>
    <submittedName>
        <fullName evidence="1">TAXI family TRAP transporter solute-binding subunit</fullName>
    </submittedName>
</protein>
<proteinExistence type="predicted"/>
<dbReference type="InterPro" id="IPR011852">
    <property type="entry name" value="TRAP_TAXI"/>
</dbReference>
<evidence type="ECO:0000313" key="1">
    <source>
        <dbReference type="EMBL" id="MEZ6854389.1"/>
    </source>
</evidence>
<keyword evidence="2" id="KW-1185">Reference proteome</keyword>
<dbReference type="Pfam" id="PF16868">
    <property type="entry name" value="NMT1_3"/>
    <property type="match status" value="1"/>
</dbReference>
<sequence>MTQNINRIIIATATTGGTFYPAGVGIGTLINLNPAKTNNITATAINSARSGKHIE</sequence>
<dbReference type="EMBL" id="JBFSOO010000010">
    <property type="protein sequence ID" value="MEZ6854389.1"/>
    <property type="molecule type" value="Genomic_DNA"/>
</dbReference>
<organism evidence="1 2">
    <name type="scientific">Halodesulfovibrio aestuarii</name>
    <dbReference type="NCBI Taxonomy" id="126333"/>
    <lineage>
        <taxon>Bacteria</taxon>
        <taxon>Pseudomonadati</taxon>
        <taxon>Thermodesulfobacteriota</taxon>
        <taxon>Desulfovibrionia</taxon>
        <taxon>Desulfovibrionales</taxon>
        <taxon>Desulfovibrionaceae</taxon>
        <taxon>Halodesulfovibrio</taxon>
    </lineage>
</organism>